<dbReference type="AlphaFoldDB" id="A0A1E3V4A8"/>
<dbReference type="OrthoDB" id="8445658at2"/>
<dbReference type="InterPro" id="IPR002826">
    <property type="entry name" value="MptE-like"/>
</dbReference>
<dbReference type="Pfam" id="PF01973">
    <property type="entry name" value="MptE-like"/>
    <property type="match status" value="1"/>
</dbReference>
<dbReference type="STRING" id="1752398.A8M32_25460"/>
<protein>
    <recommendedName>
        <fullName evidence="1">6-hydroxymethylpterin diphosphokinase MptE-like domain-containing protein</fullName>
    </recommendedName>
</protein>
<dbReference type="Proteomes" id="UP000094342">
    <property type="component" value="Unassembled WGS sequence"/>
</dbReference>
<dbReference type="Gene3D" id="3.90.550.60">
    <property type="match status" value="1"/>
</dbReference>
<dbReference type="RefSeq" id="WP_069461216.1">
    <property type="nucleotide sequence ID" value="NZ_LYBW01000065.1"/>
</dbReference>
<dbReference type="InterPro" id="IPR029044">
    <property type="entry name" value="Nucleotide-diphossugar_trans"/>
</dbReference>
<dbReference type="EMBL" id="LYBW01000065">
    <property type="protein sequence ID" value="ODR88360.1"/>
    <property type="molecule type" value="Genomic_DNA"/>
</dbReference>
<accession>A0A1E3V4A8</accession>
<proteinExistence type="predicted"/>
<dbReference type="SUPFAM" id="SSF53448">
    <property type="entry name" value="Nucleotide-diphospho-sugar transferases"/>
    <property type="match status" value="1"/>
</dbReference>
<feature type="domain" description="6-hydroxymethylpterin diphosphokinase MptE-like" evidence="1">
    <location>
        <begin position="601"/>
        <end position="751"/>
    </location>
</feature>
<dbReference type="Gene3D" id="3.90.1480.10">
    <property type="entry name" value="Alpha-2,3-sialyltransferase"/>
    <property type="match status" value="1"/>
</dbReference>
<evidence type="ECO:0000313" key="3">
    <source>
        <dbReference type="Proteomes" id="UP000094342"/>
    </source>
</evidence>
<name>A0A1E3V4A8_9HYPH</name>
<comment type="caution">
    <text evidence="2">The sequence shown here is derived from an EMBL/GenBank/DDBJ whole genome shotgun (WGS) entry which is preliminary data.</text>
</comment>
<gene>
    <name evidence="2" type="ORF">A8M32_25460</name>
</gene>
<keyword evidence="3" id="KW-1185">Reference proteome</keyword>
<evidence type="ECO:0000313" key="2">
    <source>
        <dbReference type="EMBL" id="ODR88360.1"/>
    </source>
</evidence>
<sequence length="830" mass="94662">MDFRLQNYVSEFGETILNAFDVGSWRRATTVKDVRLSILAYRGAGSVILRHFSAIGTVDIETLNFTGSGAKSTEWINLSTVDGFLLPVFVAGTEEFEAACEFQTRTPPRNAGAKTNYISCTFRRAAYIQKNAEIFGRYVDKHRQVTQAKLTVVDNGGDSGVRETADVYVFQNENLGGAGGFGRGMYETCYGALKDEGFTHICLMDDDIYLHPEMFFRNDMLVKYMKPNVHLGAPMYPASFKSHIPDRVSCFGHRFKGGHHPSDEALGAGLRTANIGSFLKLNRNPDSTGWWWNCIAIADVKKVGMPYPLFVKMDDVEYSLRLQDKGVKLVIPTSLWVLHDDFEEKYSAVMQYFRFRNRWILQFLRGGRPVHQSFVAHLRKTIVGFIMARKYEHATLLIRGLQDVLKGPEHVANNTTEILEKVLSIVKVEKNVPMIALPKGVTRANGRKAPRLWVERVFNMLTLNSHYSLRNEHLVIDTTSKADPTAVRKGLWVTYWNSHKKVGFKVKRNPKRAYRLFLRMRRTLPSAATLYDVAAQFRSSHARMTSPKFWAQYSANKSCRTHSDVRETNMMTNSSTVGSATAMTLSKTHLELNDRDHIFLNSMRNSHLGKRCFIIGNGPSLRVEDLDRLKFEYTFASNKIYLAFEQTTWRPTYYAVEDLLVAKNNVDKITELTGMTKIFPSHMLKIIPRRQNHFYVQWIPPQDNTSPERNFSDDLSVGVCWGSTVTYTLIQYAVHMGFKEIYLIGIDHSYVEPKSSGGNVLVSTGEVNHFHPDYRKPGEKWHVPVLDRLEHSYNYAREHCDRIGVKILNASRTTKLDAFPLIKFDDVPGL</sequence>
<organism evidence="2 3">
    <name type="scientific">Sinorhizobium alkalisoli</name>
    <dbReference type="NCBI Taxonomy" id="1752398"/>
    <lineage>
        <taxon>Bacteria</taxon>
        <taxon>Pseudomonadati</taxon>
        <taxon>Pseudomonadota</taxon>
        <taxon>Alphaproteobacteria</taxon>
        <taxon>Hyphomicrobiales</taxon>
        <taxon>Rhizobiaceae</taxon>
        <taxon>Sinorhizobium/Ensifer group</taxon>
        <taxon>Sinorhizobium</taxon>
    </lineage>
</organism>
<evidence type="ECO:0000259" key="1">
    <source>
        <dbReference type="Pfam" id="PF01973"/>
    </source>
</evidence>
<reference evidence="3" key="1">
    <citation type="submission" date="2016-05" db="EMBL/GenBank/DDBJ databases">
        <authorList>
            <person name="Li Y."/>
        </authorList>
    </citation>
    <scope>NUCLEOTIDE SEQUENCE [LARGE SCALE GENOMIC DNA]</scope>
    <source>
        <strain evidence="3">YIC4027</strain>
    </source>
</reference>